<sequence>MSAHEHYLKILLTKRELAHVYRQLFYAAQTKIQQTLPGCEPHDQFLTQVQNIINKRIEDTFERAKYALIVDGMDMANDDTSISELFAIRPNEEVVPFDTALNQQLRDLIEHVERETTEVTRLRRELPQQARAAYEQLVADTDAQVTEIVKAIENGEDQTGVHINGAEAKDDKFKEIEIALENGRSPVPNAEAIKERLLASIDNLYAYKNELPLLGSEIRSLAETVDVLMQIYEKLRKEPQVYV</sequence>
<gene>
    <name evidence="1" type="primary">MPUL0E05800</name>
    <name evidence="1" type="ORF">METSCH_E05800</name>
</gene>
<name>A0A4P6XS04_9ASCO</name>
<keyword evidence="2" id="KW-1185">Reference proteome</keyword>
<protein>
    <submittedName>
        <fullName evidence="1">Kinetochor protein Mis14/NSL1</fullName>
    </submittedName>
</protein>
<organism evidence="1 2">
    <name type="scientific">Metschnikowia aff. pulcherrima</name>
    <dbReference type="NCBI Taxonomy" id="2163413"/>
    <lineage>
        <taxon>Eukaryota</taxon>
        <taxon>Fungi</taxon>
        <taxon>Dikarya</taxon>
        <taxon>Ascomycota</taxon>
        <taxon>Saccharomycotina</taxon>
        <taxon>Pichiomycetes</taxon>
        <taxon>Metschnikowiaceae</taxon>
        <taxon>Metschnikowia</taxon>
    </lineage>
</organism>
<dbReference type="EMBL" id="CP034460">
    <property type="protein sequence ID" value="QBM90332.1"/>
    <property type="molecule type" value="Genomic_DNA"/>
</dbReference>
<accession>A0A4P6XS04</accession>
<dbReference type="InterPro" id="IPR013950">
    <property type="entry name" value="Mis14/Nsl1"/>
</dbReference>
<dbReference type="Proteomes" id="UP000292447">
    <property type="component" value="Chromosome V"/>
</dbReference>
<dbReference type="AlphaFoldDB" id="A0A4P6XS04"/>
<reference evidence="2" key="1">
    <citation type="submission" date="2019-03" db="EMBL/GenBank/DDBJ databases">
        <title>Snf2 controls pulcherriminic acid biosynthesis and connects pigmentation and antifungal activity of the yeast Metschnikowia pulcherrima.</title>
        <authorList>
            <person name="Gore-Lloyd D."/>
            <person name="Sumann I."/>
            <person name="Brachmann A.O."/>
            <person name="Schneeberger K."/>
            <person name="Ortiz-Merino R.A."/>
            <person name="Moreno-Beltran M."/>
            <person name="Schlaefli M."/>
            <person name="Kirner P."/>
            <person name="Santos Kron A."/>
            <person name="Wolfe K.H."/>
            <person name="Piel J."/>
            <person name="Ahrens C.H."/>
            <person name="Henk D."/>
            <person name="Freimoser F.M."/>
        </authorList>
    </citation>
    <scope>NUCLEOTIDE SEQUENCE [LARGE SCALE GENOMIC DNA]</scope>
    <source>
        <strain evidence="2">APC 1.2</strain>
    </source>
</reference>
<proteinExistence type="predicted"/>
<evidence type="ECO:0000313" key="2">
    <source>
        <dbReference type="Proteomes" id="UP000292447"/>
    </source>
</evidence>
<dbReference type="GO" id="GO:0000776">
    <property type="term" value="C:kinetochore"/>
    <property type="evidence" value="ECO:0007669"/>
    <property type="project" value="InterPro"/>
</dbReference>
<dbReference type="STRING" id="2163413.A0A4P6XS04"/>
<dbReference type="GO" id="GO:0000070">
    <property type="term" value="P:mitotic sister chromatid segregation"/>
    <property type="evidence" value="ECO:0007669"/>
    <property type="project" value="InterPro"/>
</dbReference>
<evidence type="ECO:0000313" key="1">
    <source>
        <dbReference type="EMBL" id="QBM90332.1"/>
    </source>
</evidence>
<dbReference type="Pfam" id="PF08641">
    <property type="entry name" value="Mis14"/>
    <property type="match status" value="1"/>
</dbReference>